<protein>
    <recommendedName>
        <fullName evidence="3">Flagellar protein FlgN</fullName>
    </recommendedName>
</protein>
<dbReference type="EMBL" id="MTEI01000012">
    <property type="protein sequence ID" value="OQW86902.1"/>
    <property type="molecule type" value="Genomic_DNA"/>
</dbReference>
<gene>
    <name evidence="1" type="ORF">BWK72_15440</name>
</gene>
<reference evidence="1 2" key="1">
    <citation type="submission" date="2017-01" db="EMBL/GenBank/DDBJ databases">
        <title>Novel large sulfur bacteria in the metagenomes of groundwater-fed chemosynthetic microbial mats in the Lake Huron basin.</title>
        <authorList>
            <person name="Sharrar A.M."/>
            <person name="Flood B.E."/>
            <person name="Bailey J.V."/>
            <person name="Jones D.S."/>
            <person name="Biddanda B."/>
            <person name="Ruberg S.A."/>
            <person name="Marcus D.N."/>
            <person name="Dick G.J."/>
        </authorList>
    </citation>
    <scope>NUCLEOTIDE SEQUENCE [LARGE SCALE GENOMIC DNA]</scope>
    <source>
        <strain evidence="1">A7</strain>
    </source>
</reference>
<dbReference type="Proteomes" id="UP000192505">
    <property type="component" value="Unassembled WGS sequence"/>
</dbReference>
<evidence type="ECO:0008006" key="3">
    <source>
        <dbReference type="Google" id="ProtNLM"/>
    </source>
</evidence>
<sequence>MASQSVRWHLDTIESQINQFSQSLFDPAAGDLLQAASGLQTAVLELSRLMQRSPTGLDKDPSLKVRVRKISVALTSCREALMRRAYITQSALSTLMPATRDATYAPAAGKYARQPYGSAGRQSGEFRVIRA</sequence>
<accession>A0A1W9KRE0</accession>
<comment type="caution">
    <text evidence="1">The sequence shown here is derived from an EMBL/GenBank/DDBJ whole genome shotgun (WGS) entry which is preliminary data.</text>
</comment>
<evidence type="ECO:0000313" key="2">
    <source>
        <dbReference type="Proteomes" id="UP000192505"/>
    </source>
</evidence>
<proteinExistence type="predicted"/>
<organism evidence="1 2">
    <name type="scientific">Rhodoferax ferrireducens</name>
    <dbReference type="NCBI Taxonomy" id="192843"/>
    <lineage>
        <taxon>Bacteria</taxon>
        <taxon>Pseudomonadati</taxon>
        <taxon>Pseudomonadota</taxon>
        <taxon>Betaproteobacteria</taxon>
        <taxon>Burkholderiales</taxon>
        <taxon>Comamonadaceae</taxon>
        <taxon>Rhodoferax</taxon>
    </lineage>
</organism>
<evidence type="ECO:0000313" key="1">
    <source>
        <dbReference type="EMBL" id="OQW86902.1"/>
    </source>
</evidence>
<name>A0A1W9KRE0_9BURK</name>
<dbReference type="AlphaFoldDB" id="A0A1W9KRE0"/>